<gene>
    <name evidence="4" type="ORF">JI748_04920</name>
</gene>
<dbReference type="RefSeq" id="WP_201635620.1">
    <property type="nucleotide sequence ID" value="NZ_CP068046.1"/>
</dbReference>
<dbReference type="Gene3D" id="3.40.50.720">
    <property type="entry name" value="NAD(P)-binding Rossmann-like Domain"/>
    <property type="match status" value="1"/>
</dbReference>
<reference evidence="4 5" key="1">
    <citation type="submission" date="2021-01" db="EMBL/GenBank/DDBJ databases">
        <title>Genome seq and assembly of Devosia sp. LEGU1.</title>
        <authorList>
            <person name="Chhetri G."/>
        </authorList>
    </citation>
    <scope>NUCLEOTIDE SEQUENCE [LARGE SCALE GENOMIC DNA]</scope>
    <source>
        <strain evidence="4 5">LEGU1</strain>
    </source>
</reference>
<dbReference type="PROSITE" id="PS00061">
    <property type="entry name" value="ADH_SHORT"/>
    <property type="match status" value="1"/>
</dbReference>
<dbReference type="PRINTS" id="PR00081">
    <property type="entry name" value="GDHRDH"/>
</dbReference>
<accession>A0ABX7C7V9</accession>
<dbReference type="EMBL" id="CP068046">
    <property type="protein sequence ID" value="QQR40353.1"/>
    <property type="molecule type" value="Genomic_DNA"/>
</dbReference>
<evidence type="ECO:0000313" key="5">
    <source>
        <dbReference type="Proteomes" id="UP000595857"/>
    </source>
</evidence>
<comment type="similarity">
    <text evidence="1">Belongs to the short-chain dehydrogenases/reductases (SDR) family.</text>
</comment>
<dbReference type="InterPro" id="IPR002347">
    <property type="entry name" value="SDR_fam"/>
</dbReference>
<dbReference type="SMART" id="SM00822">
    <property type="entry name" value="PKS_KR"/>
    <property type="match status" value="1"/>
</dbReference>
<evidence type="ECO:0000259" key="3">
    <source>
        <dbReference type="SMART" id="SM00822"/>
    </source>
</evidence>
<evidence type="ECO:0000256" key="1">
    <source>
        <dbReference type="ARBA" id="ARBA00006484"/>
    </source>
</evidence>
<proteinExistence type="inferred from homology"/>
<dbReference type="PANTHER" id="PTHR42760:SF5">
    <property type="entry name" value="2-DEHYDRO-3-DEOXY-D-GLUCONATE 5-DEHYDROGENASE"/>
    <property type="match status" value="1"/>
</dbReference>
<dbReference type="InterPro" id="IPR020904">
    <property type="entry name" value="Sc_DH/Rdtase_CS"/>
</dbReference>
<dbReference type="PRINTS" id="PR00080">
    <property type="entry name" value="SDRFAMILY"/>
</dbReference>
<dbReference type="InterPro" id="IPR036291">
    <property type="entry name" value="NAD(P)-bd_dom_sf"/>
</dbReference>
<dbReference type="Proteomes" id="UP000595857">
    <property type="component" value="Chromosome"/>
</dbReference>
<sequence>MSGKSPFDLGGKRALITGSSRGLGLAMARALAGAGAAVVLNARDGKALGSAAADLAEAGYDVAALAFDVTSPESVGEAVRHCEGEIGPIDILINNAGMQIRGPLETFRHDDFERMMSTHVTATFSVSQAVAQGMIRRGRGKIINICSILTDHARPSVAPYGAAKAAIANLTRGMAADWAGKGLNVNAIAPGYFRTDLNTTLMADPDFNAWVEKRTPMGRWGEVEELGPPAIFLASDASSFVNGHILYVDGAFTATV</sequence>
<evidence type="ECO:0000256" key="2">
    <source>
        <dbReference type="ARBA" id="ARBA00023002"/>
    </source>
</evidence>
<dbReference type="SUPFAM" id="SSF51735">
    <property type="entry name" value="NAD(P)-binding Rossmann-fold domains"/>
    <property type="match status" value="1"/>
</dbReference>
<name>A0ABX7C7V9_9HYPH</name>
<organism evidence="4 5">
    <name type="scientific">Devosia rhizoryzae</name>
    <dbReference type="NCBI Taxonomy" id="2774137"/>
    <lineage>
        <taxon>Bacteria</taxon>
        <taxon>Pseudomonadati</taxon>
        <taxon>Pseudomonadota</taxon>
        <taxon>Alphaproteobacteria</taxon>
        <taxon>Hyphomicrobiales</taxon>
        <taxon>Devosiaceae</taxon>
        <taxon>Devosia</taxon>
    </lineage>
</organism>
<keyword evidence="5" id="KW-1185">Reference proteome</keyword>
<dbReference type="PANTHER" id="PTHR42760">
    <property type="entry name" value="SHORT-CHAIN DEHYDROGENASES/REDUCTASES FAMILY MEMBER"/>
    <property type="match status" value="1"/>
</dbReference>
<protein>
    <submittedName>
        <fullName evidence="4">SDR family oxidoreductase</fullName>
    </submittedName>
</protein>
<evidence type="ECO:0000313" key="4">
    <source>
        <dbReference type="EMBL" id="QQR40353.1"/>
    </source>
</evidence>
<dbReference type="InterPro" id="IPR057326">
    <property type="entry name" value="KR_dom"/>
</dbReference>
<keyword evidence="2" id="KW-0560">Oxidoreductase</keyword>
<dbReference type="Pfam" id="PF13561">
    <property type="entry name" value="adh_short_C2"/>
    <property type="match status" value="1"/>
</dbReference>
<feature type="domain" description="Ketoreductase" evidence="3">
    <location>
        <begin position="12"/>
        <end position="191"/>
    </location>
</feature>